<feature type="non-terminal residue" evidence="1">
    <location>
        <position position="1"/>
    </location>
</feature>
<feature type="non-terminal residue" evidence="1">
    <location>
        <position position="101"/>
    </location>
</feature>
<evidence type="ECO:0000313" key="1">
    <source>
        <dbReference type="EMBL" id="NMU88058.1"/>
    </source>
</evidence>
<reference evidence="1 2" key="1">
    <citation type="submission" date="2020-04" db="EMBL/GenBank/DDBJ databases">
        <title>Whole-genome sequencing of Vibrio spp. from China reveals different genetic environments of blaCTX-M-14 among diverse lineages.</title>
        <authorList>
            <person name="Zheng Z."/>
            <person name="Ye L."/>
            <person name="Chen S."/>
        </authorList>
    </citation>
    <scope>NUCLEOTIDE SEQUENCE [LARGE SCALE GENOMIC DNA]</scope>
    <source>
        <strain evidence="1 2">Vb0551</strain>
    </source>
</reference>
<dbReference type="EMBL" id="JABCLB010002873">
    <property type="protein sequence ID" value="NMU88058.1"/>
    <property type="molecule type" value="Genomic_DNA"/>
</dbReference>
<evidence type="ECO:0000313" key="2">
    <source>
        <dbReference type="Proteomes" id="UP000518904"/>
    </source>
</evidence>
<comment type="caution">
    <text evidence="1">The sequence shown here is derived from an EMBL/GenBank/DDBJ whole genome shotgun (WGS) entry which is preliminary data.</text>
</comment>
<dbReference type="Proteomes" id="UP000518904">
    <property type="component" value="Unassembled WGS sequence"/>
</dbReference>
<dbReference type="AlphaFoldDB" id="A0A7Y0XGL6"/>
<organism evidence="1 2">
    <name type="scientific">Vibrio parahaemolyticus</name>
    <dbReference type="NCBI Taxonomy" id="670"/>
    <lineage>
        <taxon>Bacteria</taxon>
        <taxon>Pseudomonadati</taxon>
        <taxon>Pseudomonadota</taxon>
        <taxon>Gammaproteobacteria</taxon>
        <taxon>Vibrionales</taxon>
        <taxon>Vibrionaceae</taxon>
        <taxon>Vibrio</taxon>
    </lineage>
</organism>
<sequence>GSASLTELVTIVNSLSVENKNYQDDLRSVTVERLHTLMSGWTLDPVKVSQVNTIEQLTNDLTKLYPDSSSAQQLRDNFLGQRSYFEDEFEAIYKRFAYARR</sequence>
<proteinExistence type="predicted"/>
<protein>
    <submittedName>
        <fullName evidence="1">Type VI secretion protein</fullName>
    </submittedName>
</protein>
<accession>A0A7Y0XGL6</accession>
<gene>
    <name evidence="1" type="ORF">HKB16_35025</name>
</gene>
<name>A0A7Y0XGL6_VIBPH</name>